<dbReference type="Pfam" id="PF11387">
    <property type="entry name" value="DUF2795"/>
    <property type="match status" value="1"/>
</dbReference>
<gene>
    <name evidence="2" type="ORF">CEP50_19085</name>
</gene>
<accession>A0A2T0GRM7</accession>
<dbReference type="AlphaFoldDB" id="A0A2T0GRM7"/>
<evidence type="ECO:0008006" key="4">
    <source>
        <dbReference type="Google" id="ProtNLM"/>
    </source>
</evidence>
<reference evidence="2 3" key="1">
    <citation type="submission" date="2018-03" db="EMBL/GenBank/DDBJ databases">
        <title>Actinopolyspora mortivallis from Sahara, screening for active biomolecules.</title>
        <authorList>
            <person name="Selama O."/>
            <person name="Wellington E.M.H."/>
            <person name="Hacene H."/>
        </authorList>
    </citation>
    <scope>NUCLEOTIDE SEQUENCE [LARGE SCALE GENOMIC DNA]</scope>
    <source>
        <strain evidence="2 3">M5A</strain>
    </source>
</reference>
<evidence type="ECO:0000313" key="3">
    <source>
        <dbReference type="Proteomes" id="UP000239352"/>
    </source>
</evidence>
<evidence type="ECO:0000256" key="1">
    <source>
        <dbReference type="SAM" id="MobiDB-lite"/>
    </source>
</evidence>
<proteinExistence type="predicted"/>
<dbReference type="Proteomes" id="UP000239352">
    <property type="component" value="Unassembled WGS sequence"/>
</dbReference>
<dbReference type="EMBL" id="PVSR01000061">
    <property type="protein sequence ID" value="PRW61747.1"/>
    <property type="molecule type" value="Genomic_DNA"/>
</dbReference>
<dbReference type="STRING" id="1050202.GCA_000384035_01653"/>
<organism evidence="2 3">
    <name type="scientific">Actinopolyspora mortivallis</name>
    <dbReference type="NCBI Taxonomy" id="33906"/>
    <lineage>
        <taxon>Bacteria</taxon>
        <taxon>Bacillati</taxon>
        <taxon>Actinomycetota</taxon>
        <taxon>Actinomycetes</taxon>
        <taxon>Actinopolysporales</taxon>
        <taxon>Actinopolysporaceae</taxon>
        <taxon>Actinopolyspora</taxon>
    </lineage>
</organism>
<sequence>MLSEHRRNAYRAREERIMTDADERRVSKALQGLEFPADREQLLRYAEQRQADPRTLRALRALPAGVYHDGAEVENSLPQRPEREGSD</sequence>
<dbReference type="InParanoid" id="A0A2T0GRM7"/>
<evidence type="ECO:0000313" key="2">
    <source>
        <dbReference type="EMBL" id="PRW61747.1"/>
    </source>
</evidence>
<dbReference type="InterPro" id="IPR021527">
    <property type="entry name" value="DUF2795"/>
</dbReference>
<protein>
    <recommendedName>
        <fullName evidence="4">DUF2795 domain-containing protein</fullName>
    </recommendedName>
</protein>
<comment type="caution">
    <text evidence="2">The sequence shown here is derived from an EMBL/GenBank/DDBJ whole genome shotgun (WGS) entry which is preliminary data.</text>
</comment>
<feature type="region of interest" description="Disordered" evidence="1">
    <location>
        <begin position="64"/>
        <end position="87"/>
    </location>
</feature>
<name>A0A2T0GRM7_ACTMO</name>
<keyword evidence="3" id="KW-1185">Reference proteome</keyword>